<evidence type="ECO:0000256" key="1">
    <source>
        <dbReference type="SAM" id="MobiDB-lite"/>
    </source>
</evidence>
<dbReference type="EMBL" id="KI299254">
    <property type="protein sequence ID" value="ERZ97851.1"/>
    <property type="molecule type" value="Genomic_DNA"/>
</dbReference>
<gene>
    <name evidence="2" type="ORF">GLOINDRAFT_11142</name>
</gene>
<proteinExistence type="predicted"/>
<name>U9SRW6_RHIID</name>
<dbReference type="VEuPathDB" id="FungiDB:RhiirFUN_016001"/>
<evidence type="ECO:0000313" key="2">
    <source>
        <dbReference type="EMBL" id="ERZ97851.1"/>
    </source>
</evidence>
<organism evidence="2">
    <name type="scientific">Rhizophagus irregularis (strain DAOM 181602 / DAOM 197198 / MUCL 43194)</name>
    <name type="common">Arbuscular mycorrhizal fungus</name>
    <name type="synonym">Glomus intraradices</name>
    <dbReference type="NCBI Taxonomy" id="747089"/>
    <lineage>
        <taxon>Eukaryota</taxon>
        <taxon>Fungi</taxon>
        <taxon>Fungi incertae sedis</taxon>
        <taxon>Mucoromycota</taxon>
        <taxon>Glomeromycotina</taxon>
        <taxon>Glomeromycetes</taxon>
        <taxon>Glomerales</taxon>
        <taxon>Glomeraceae</taxon>
        <taxon>Rhizophagus</taxon>
    </lineage>
</organism>
<feature type="compositionally biased region" description="Basic and acidic residues" evidence="1">
    <location>
        <begin position="178"/>
        <end position="191"/>
    </location>
</feature>
<protein>
    <submittedName>
        <fullName evidence="2">Uncharacterized protein</fullName>
    </submittedName>
</protein>
<reference evidence="2" key="1">
    <citation type="submission" date="2013-07" db="EMBL/GenBank/DDBJ databases">
        <title>The genome of an arbuscular mycorrhizal fungus provides insights into the evolution of the oldest plant symbiosis.</title>
        <authorList>
            <consortium name="DOE Joint Genome Institute"/>
            <person name="Tisserant E."/>
            <person name="Malbreil M."/>
            <person name="Kuo A."/>
            <person name="Kohler A."/>
            <person name="Symeonidi A."/>
            <person name="Balestrini R."/>
            <person name="Charron P."/>
            <person name="Duensing N."/>
            <person name="Frei-dit-Frey N."/>
            <person name="Gianinazzi-Pearson V."/>
            <person name="Gilbert B."/>
            <person name="Handa Y."/>
            <person name="Hijri M."/>
            <person name="Kaul R."/>
            <person name="Kawaguchi M."/>
            <person name="Krajinski F."/>
            <person name="Lammers P."/>
            <person name="Lapierre D."/>
            <person name="Masclaux F.G."/>
            <person name="Murat C."/>
            <person name="Morin E."/>
            <person name="Ndikumana S."/>
            <person name="Pagni M."/>
            <person name="Petitpierre D."/>
            <person name="Requena N."/>
            <person name="Rosikiewicz P."/>
            <person name="Riley R."/>
            <person name="Saito K."/>
            <person name="San Clemente H."/>
            <person name="Shapiro H."/>
            <person name="van Tuinen D."/>
            <person name="Becard G."/>
            <person name="Bonfante P."/>
            <person name="Paszkowski U."/>
            <person name="Shachar-Hill Y."/>
            <person name="Young J.P."/>
            <person name="Sanders I.R."/>
            <person name="Henrissat B."/>
            <person name="Rensing S.A."/>
            <person name="Grigoriev I.V."/>
            <person name="Corradi N."/>
            <person name="Roux C."/>
            <person name="Martin F."/>
        </authorList>
    </citation>
    <scope>NUCLEOTIDE SEQUENCE</scope>
    <source>
        <strain evidence="2">DAOM 197198</strain>
    </source>
</reference>
<dbReference type="AlphaFoldDB" id="U9SRW6"/>
<feature type="compositionally biased region" description="Basic and acidic residues" evidence="1">
    <location>
        <begin position="138"/>
        <end position="147"/>
    </location>
</feature>
<feature type="region of interest" description="Disordered" evidence="1">
    <location>
        <begin position="138"/>
        <end position="194"/>
    </location>
</feature>
<sequence>MTGYDPVLKDNVREITLYDISSTWTQLEFLQHLEKWNQGVWTAPLGGFPVRWYPANWNLQQRKEKERFQAVVKDLPGTVINLLMLYPSDPSQSPISHLECKAFKVVQEKCTRKLITYYKNWADLDKITNTKLNLHEYEGKQNQDSDNKVGLNTTNNKKKEGKPSGKKNNSSTFKNLKKGLDGSESGRHDSFGELLDTGQMMSDDHFRFFAY</sequence>
<dbReference type="HOGENOM" id="CLU_1305431_0_0_1"/>
<accession>U9SRW6</accession>